<dbReference type="Proteomes" id="UP000284434">
    <property type="component" value="Unassembled WGS sequence"/>
</dbReference>
<comment type="caution">
    <text evidence="7">The sequence shown here is derived from an EMBL/GenBank/DDBJ whole genome shotgun (WGS) entry which is preliminary data.</text>
</comment>
<dbReference type="InterPro" id="IPR024134">
    <property type="entry name" value="SOD_Cu/Zn_/chaperone"/>
</dbReference>
<dbReference type="Pfam" id="PF00080">
    <property type="entry name" value="Sod_Cu"/>
    <property type="match status" value="1"/>
</dbReference>
<reference evidence="5" key="3">
    <citation type="submission" date="2023-01" db="EMBL/GenBank/DDBJ databases">
        <title>Human gut microbiome strain richness.</title>
        <authorList>
            <person name="Chen-Liaw A."/>
        </authorList>
    </citation>
    <scope>NUCLEOTIDE SEQUENCE</scope>
    <source>
        <strain evidence="5">RTP21484st1_B7_RTP21484_190118</strain>
    </source>
</reference>
<dbReference type="InterPro" id="IPR001424">
    <property type="entry name" value="SOD_Cu_Zn_dom"/>
</dbReference>
<feature type="chain" id="PRO_5042691618" evidence="2">
    <location>
        <begin position="18"/>
        <end position="174"/>
    </location>
</feature>
<evidence type="ECO:0000313" key="8">
    <source>
        <dbReference type="Proteomes" id="UP000283426"/>
    </source>
</evidence>
<feature type="domain" description="Superoxide dismutase copper/zinc binding" evidence="3">
    <location>
        <begin position="42"/>
        <end position="170"/>
    </location>
</feature>
<dbReference type="GO" id="GO:0006801">
    <property type="term" value="P:superoxide metabolic process"/>
    <property type="evidence" value="ECO:0007669"/>
    <property type="project" value="InterPro"/>
</dbReference>
<organism evidence="7 9">
    <name type="scientific">Odoribacter splanchnicus</name>
    <dbReference type="NCBI Taxonomy" id="28118"/>
    <lineage>
        <taxon>Bacteria</taxon>
        <taxon>Pseudomonadati</taxon>
        <taxon>Bacteroidota</taxon>
        <taxon>Bacteroidia</taxon>
        <taxon>Bacteroidales</taxon>
        <taxon>Odoribacteraceae</taxon>
        <taxon>Odoribacter</taxon>
    </lineage>
</organism>
<dbReference type="EMBL" id="JAQMRD010000021">
    <property type="protein sequence ID" value="MDB9224215.1"/>
    <property type="molecule type" value="Genomic_DNA"/>
</dbReference>
<dbReference type="EMBL" id="QSCO01000021">
    <property type="protein sequence ID" value="RGY04874.1"/>
    <property type="molecule type" value="Genomic_DNA"/>
</dbReference>
<dbReference type="SUPFAM" id="SSF49329">
    <property type="entry name" value="Cu,Zn superoxide dismutase-like"/>
    <property type="match status" value="1"/>
</dbReference>
<protein>
    <submittedName>
        <fullName evidence="4 7">Superoxide dismutase</fullName>
    </submittedName>
</protein>
<dbReference type="Proteomes" id="UP000283426">
    <property type="component" value="Unassembled WGS sequence"/>
</dbReference>
<comment type="similarity">
    <text evidence="1">Belongs to the Cu-Zn superoxide dismutase family.</text>
</comment>
<keyword evidence="2" id="KW-0732">Signal</keyword>
<dbReference type="EMBL" id="QRYW01000008">
    <property type="protein sequence ID" value="RGV28653.1"/>
    <property type="molecule type" value="Genomic_DNA"/>
</dbReference>
<evidence type="ECO:0000313" key="4">
    <source>
        <dbReference type="EMBL" id="MCG4960114.1"/>
    </source>
</evidence>
<dbReference type="GO" id="GO:0005507">
    <property type="term" value="F:copper ion binding"/>
    <property type="evidence" value="ECO:0007669"/>
    <property type="project" value="InterPro"/>
</dbReference>
<dbReference type="AlphaFoldDB" id="A0A1Y3Y7W5"/>
<evidence type="ECO:0000256" key="2">
    <source>
        <dbReference type="SAM" id="SignalP"/>
    </source>
</evidence>
<dbReference type="GeneID" id="61275301"/>
<dbReference type="RefSeq" id="WP_013612269.1">
    <property type="nucleotide sequence ID" value="NZ_BAABYK010000001.1"/>
</dbReference>
<dbReference type="InterPro" id="IPR036423">
    <property type="entry name" value="SOD-like_Cu/Zn_dom_sf"/>
</dbReference>
<dbReference type="Gene3D" id="2.60.40.200">
    <property type="entry name" value="Superoxide dismutase, copper/zinc binding domain"/>
    <property type="match status" value="1"/>
</dbReference>
<name>A0A1Y3Y7W5_9BACT</name>
<dbReference type="Proteomes" id="UP001212263">
    <property type="component" value="Unassembled WGS sequence"/>
</dbReference>
<reference evidence="8 9" key="1">
    <citation type="submission" date="2018-08" db="EMBL/GenBank/DDBJ databases">
        <title>A genome reference for cultivated species of the human gut microbiota.</title>
        <authorList>
            <person name="Zou Y."/>
            <person name="Xue W."/>
            <person name="Luo G."/>
        </authorList>
    </citation>
    <scope>NUCLEOTIDE SEQUENCE [LARGE SCALE GENOMIC DNA]</scope>
    <source>
        <strain evidence="6 8">AF14-6AC</strain>
        <strain evidence="7 9">OF03-11</strain>
    </source>
</reference>
<evidence type="ECO:0000313" key="7">
    <source>
        <dbReference type="EMBL" id="RGY04874.1"/>
    </source>
</evidence>
<proteinExistence type="inferred from homology"/>
<accession>A0A1Y3Y7W5</accession>
<evidence type="ECO:0000259" key="3">
    <source>
        <dbReference type="Pfam" id="PF00080"/>
    </source>
</evidence>
<evidence type="ECO:0000313" key="5">
    <source>
        <dbReference type="EMBL" id="MDB9224215.1"/>
    </source>
</evidence>
<dbReference type="Proteomes" id="UP001199750">
    <property type="component" value="Unassembled WGS sequence"/>
</dbReference>
<evidence type="ECO:0000256" key="1">
    <source>
        <dbReference type="ARBA" id="ARBA00010457"/>
    </source>
</evidence>
<gene>
    <name evidence="6" type="ORF">DWW24_05320</name>
    <name evidence="7" type="ORF">DXA53_14280</name>
    <name evidence="4" type="ORF">L0P03_09660</name>
    <name evidence="5" type="ORF">PN645_14535</name>
</gene>
<evidence type="ECO:0000313" key="6">
    <source>
        <dbReference type="EMBL" id="RGV28653.1"/>
    </source>
</evidence>
<dbReference type="EMBL" id="JAKNDN010000017">
    <property type="protein sequence ID" value="MCG4960114.1"/>
    <property type="molecule type" value="Genomic_DNA"/>
</dbReference>
<dbReference type="PANTHER" id="PTHR10003">
    <property type="entry name" value="SUPEROXIDE DISMUTASE CU-ZN -RELATED"/>
    <property type="match status" value="1"/>
</dbReference>
<dbReference type="OMA" id="HVNPSCD"/>
<reference evidence="4" key="2">
    <citation type="submission" date="2022-01" db="EMBL/GenBank/DDBJ databases">
        <title>Collection of gut derived symbiotic bacterial strains cultured from healthy donors.</title>
        <authorList>
            <person name="Lin H."/>
            <person name="Kohout C."/>
            <person name="Waligurski E."/>
            <person name="Pamer E.G."/>
        </authorList>
    </citation>
    <scope>NUCLEOTIDE SEQUENCE</scope>
    <source>
        <strain evidence="4">DFI.1.149</strain>
    </source>
</reference>
<feature type="signal peptide" evidence="2">
    <location>
        <begin position="1"/>
        <end position="17"/>
    </location>
</feature>
<evidence type="ECO:0000313" key="9">
    <source>
        <dbReference type="Proteomes" id="UP000284434"/>
    </source>
</evidence>
<sequence length="174" mass="18775">MRLVLFFLLVLSVLCMSQTIEQKCIEKPIYELSENGKGKIVGSIEVKEQGKGIAIHVVASGLKPGQYGFHMHEKNTMSNTTDDKGNTVIGGGLGGHWDPDNTHKHAGPHGDGHRGDLEMLQVGKEGTVDQTVISTRIPFKAVKGKAFVIHAMPDNFTDHPVNGGSGARMYAAPF</sequence>